<dbReference type="KEGG" id="aace:A0U92_03420"/>
<proteinExistence type="predicted"/>
<organism evidence="2 3">
    <name type="scientific">Acetobacter aceti</name>
    <dbReference type="NCBI Taxonomy" id="435"/>
    <lineage>
        <taxon>Bacteria</taxon>
        <taxon>Pseudomonadati</taxon>
        <taxon>Pseudomonadota</taxon>
        <taxon>Alphaproteobacteria</taxon>
        <taxon>Acetobacterales</taxon>
        <taxon>Acetobacteraceae</taxon>
        <taxon>Acetobacter</taxon>
        <taxon>Acetobacter subgen. Acetobacter</taxon>
    </lineage>
</organism>
<evidence type="ECO:0000313" key="2">
    <source>
        <dbReference type="EMBL" id="AQS83970.1"/>
    </source>
</evidence>
<sequence length="251" mass="29259">MFTVWKIKMSDNCNASEIGGHEYRNYIRHDAITDDGLNHFREAYPGEDITKKDLFYYVYGILHSEDYRTRYANNLRKELPRIPRVASAEDFWHFSRAGKELGNMHVDFDKCDMYPSELRFKYPEMAASNPEKFYRVEKMKFAGKRQEPDKTMIIYNEYITISGIPLEAYNYILNGKTAIGWVMDGQRVKTDKASGIRNDPNDWAVETIGNPRYPLDLLLRVINISLETTRIVNSLPPLRLFYADATSRSVP</sequence>
<keyword evidence="3" id="KW-1185">Reference proteome</keyword>
<dbReference type="InterPro" id="IPR041635">
    <property type="entry name" value="Type_ISP_LLaBIII_C"/>
</dbReference>
<reference evidence="2 3" key="1">
    <citation type="submission" date="2016-03" db="EMBL/GenBank/DDBJ databases">
        <title>Acetic acid bacteria sequencing.</title>
        <authorList>
            <person name="Brandt J."/>
            <person name="Jakob F."/>
            <person name="Vogel R.F."/>
        </authorList>
    </citation>
    <scope>NUCLEOTIDE SEQUENCE [LARGE SCALE GENOMIC DNA]</scope>
    <source>
        <strain evidence="2 3">TMW2.1153</strain>
    </source>
</reference>
<name>A0A1U9KDU5_ACEAC</name>
<dbReference type="Proteomes" id="UP000188937">
    <property type="component" value="Chromosome"/>
</dbReference>
<accession>A0A1U9KDU5</accession>
<dbReference type="AlphaFoldDB" id="A0A1U9KDU5"/>
<evidence type="ECO:0000313" key="3">
    <source>
        <dbReference type="Proteomes" id="UP000188937"/>
    </source>
</evidence>
<feature type="domain" description="Type ISP restriction-modification enzyme LLaBIII C-terminal specificity" evidence="1">
    <location>
        <begin position="27"/>
        <end position="217"/>
    </location>
</feature>
<dbReference type="EMBL" id="CP014692">
    <property type="protein sequence ID" value="AQS83970.1"/>
    <property type="molecule type" value="Genomic_DNA"/>
</dbReference>
<protein>
    <recommendedName>
        <fullName evidence="1">Type ISP restriction-modification enzyme LLaBIII C-terminal specificity domain-containing protein</fullName>
    </recommendedName>
</protein>
<dbReference type="Pfam" id="PF18135">
    <property type="entry name" value="Type_ISP_C"/>
    <property type="match status" value="1"/>
</dbReference>
<gene>
    <name evidence="2" type="ORF">A0U92_03420</name>
</gene>
<evidence type="ECO:0000259" key="1">
    <source>
        <dbReference type="Pfam" id="PF18135"/>
    </source>
</evidence>